<feature type="domain" description="RCK C-terminal" evidence="10">
    <location>
        <begin position="255"/>
        <end position="339"/>
    </location>
</feature>
<dbReference type="InterPro" id="IPR003148">
    <property type="entry name" value="RCK_N"/>
</dbReference>
<dbReference type="PANTHER" id="PTHR43833:SF9">
    <property type="entry name" value="POTASSIUM CHANNEL PROTEIN YUGO-RELATED"/>
    <property type="match status" value="1"/>
</dbReference>
<evidence type="ECO:0000259" key="9">
    <source>
        <dbReference type="PROSITE" id="PS51201"/>
    </source>
</evidence>
<evidence type="ECO:0000256" key="2">
    <source>
        <dbReference type="ARBA" id="ARBA00022448"/>
    </source>
</evidence>
<evidence type="ECO:0000256" key="7">
    <source>
        <dbReference type="ARBA" id="ARBA00023303"/>
    </source>
</evidence>
<evidence type="ECO:0000256" key="8">
    <source>
        <dbReference type="SAM" id="Phobius"/>
    </source>
</evidence>
<dbReference type="PANTHER" id="PTHR43833">
    <property type="entry name" value="POTASSIUM CHANNEL PROTEIN 2-RELATED-RELATED"/>
    <property type="match status" value="1"/>
</dbReference>
<dbReference type="SUPFAM" id="SSF81324">
    <property type="entry name" value="Voltage-gated potassium channels"/>
    <property type="match status" value="1"/>
</dbReference>
<dbReference type="PROSITE" id="PS51202">
    <property type="entry name" value="RCK_C"/>
    <property type="match status" value="1"/>
</dbReference>
<name>A0ABV8X872_9LACT</name>
<keyword evidence="3 8" id="KW-0812">Transmembrane</keyword>
<dbReference type="InterPro" id="IPR036291">
    <property type="entry name" value="NAD(P)-bd_dom_sf"/>
</dbReference>
<dbReference type="Gene3D" id="1.10.287.70">
    <property type="match status" value="1"/>
</dbReference>
<evidence type="ECO:0000256" key="6">
    <source>
        <dbReference type="ARBA" id="ARBA00023136"/>
    </source>
</evidence>
<organism evidence="11 12">
    <name type="scientific">Chungangia koreensis</name>
    <dbReference type="NCBI Taxonomy" id="752657"/>
    <lineage>
        <taxon>Bacteria</taxon>
        <taxon>Bacillati</taxon>
        <taxon>Bacillota</taxon>
        <taxon>Bacilli</taxon>
        <taxon>Lactobacillales</taxon>
        <taxon>Chungangia</taxon>
    </lineage>
</organism>
<evidence type="ECO:0000313" key="11">
    <source>
        <dbReference type="EMBL" id="MFC4410817.1"/>
    </source>
</evidence>
<comment type="subcellular location">
    <subcellularLocation>
        <location evidence="1">Cell membrane</location>
        <topology evidence="1">Multi-pass membrane protein</topology>
    </subcellularLocation>
</comment>
<keyword evidence="6 8" id="KW-0472">Membrane</keyword>
<evidence type="ECO:0000259" key="10">
    <source>
        <dbReference type="PROSITE" id="PS51202"/>
    </source>
</evidence>
<evidence type="ECO:0000313" key="12">
    <source>
        <dbReference type="Proteomes" id="UP001595817"/>
    </source>
</evidence>
<keyword evidence="12" id="KW-1185">Reference proteome</keyword>
<feature type="domain" description="RCK N-terminal" evidence="9">
    <location>
        <begin position="116"/>
        <end position="232"/>
    </location>
</feature>
<protein>
    <submittedName>
        <fullName evidence="11">Potassium channel family protein</fullName>
    </submittedName>
</protein>
<feature type="transmembrane region" description="Helical" evidence="8">
    <location>
        <begin position="12"/>
        <end position="34"/>
    </location>
</feature>
<evidence type="ECO:0000256" key="5">
    <source>
        <dbReference type="ARBA" id="ARBA00023065"/>
    </source>
</evidence>
<dbReference type="Pfam" id="PF02254">
    <property type="entry name" value="TrkA_N"/>
    <property type="match status" value="1"/>
</dbReference>
<dbReference type="Proteomes" id="UP001595817">
    <property type="component" value="Unassembled WGS sequence"/>
</dbReference>
<dbReference type="SUPFAM" id="SSF116726">
    <property type="entry name" value="TrkA C-terminal domain-like"/>
    <property type="match status" value="1"/>
</dbReference>
<dbReference type="PROSITE" id="PS51201">
    <property type="entry name" value="RCK_N"/>
    <property type="match status" value="1"/>
</dbReference>
<keyword evidence="5" id="KW-0406">Ion transport</keyword>
<dbReference type="InterPro" id="IPR006037">
    <property type="entry name" value="RCK_C"/>
</dbReference>
<dbReference type="Pfam" id="PF07885">
    <property type="entry name" value="Ion_trans_2"/>
    <property type="match status" value="1"/>
</dbReference>
<gene>
    <name evidence="11" type="ORF">ACFOZY_10360</name>
</gene>
<comment type="caution">
    <text evidence="11">The sequence shown here is derived from an EMBL/GenBank/DDBJ whole genome shotgun (WGS) entry which is preliminary data.</text>
</comment>
<dbReference type="Pfam" id="PF02080">
    <property type="entry name" value="TrkA_C"/>
    <property type="match status" value="1"/>
</dbReference>
<evidence type="ECO:0000256" key="1">
    <source>
        <dbReference type="ARBA" id="ARBA00004651"/>
    </source>
</evidence>
<dbReference type="EMBL" id="JBHSEC010000019">
    <property type="protein sequence ID" value="MFC4410817.1"/>
    <property type="molecule type" value="Genomic_DNA"/>
</dbReference>
<evidence type="ECO:0000256" key="4">
    <source>
        <dbReference type="ARBA" id="ARBA00022989"/>
    </source>
</evidence>
<dbReference type="PRINTS" id="PR01333">
    <property type="entry name" value="2POREKCHANEL"/>
</dbReference>
<dbReference type="InterPro" id="IPR050721">
    <property type="entry name" value="Trk_Ktr_HKT_K-transport"/>
</dbReference>
<dbReference type="InterPro" id="IPR013099">
    <property type="entry name" value="K_chnl_dom"/>
</dbReference>
<evidence type="ECO:0000256" key="3">
    <source>
        <dbReference type="ARBA" id="ARBA00022692"/>
    </source>
</evidence>
<feature type="transmembrane region" description="Helical" evidence="8">
    <location>
        <begin position="40"/>
        <end position="59"/>
    </location>
</feature>
<dbReference type="Gene3D" id="3.30.70.1450">
    <property type="entry name" value="Regulator of K+ conductance, C-terminal domain"/>
    <property type="match status" value="1"/>
</dbReference>
<dbReference type="InterPro" id="IPR036721">
    <property type="entry name" value="RCK_C_sf"/>
</dbReference>
<keyword evidence="7 11" id="KW-0407">Ion channel</keyword>
<sequence>MNRMDWSEIRLKFRHIILSVSWLVLLVIIATMGFKYLENLSFFDAFWMTIISLLTVGYGDIVPETEVGKTFALIIIPIGFAIVSYAFGAVASYIIEHQLSEKVWNKRMEHTIDNLEDHIIVCGFGRVGQQVYHQLKDQDIQAVFIHDNEEELLNVLDRGVLRIIGDPTQRSILEKASVDKARGLIAAMHNDSDNVFITLTAKGINEKIEIVSRVEREDSTDVLKKAGVSKVVNPSTIGGRELVLSVLKPAGVDYVNYLIQENEKNFAIEESTVGEDSHVVGKSISELGIRRKYGVTIVAIKRGDNMINNPKPDEQFKTGDIVVTFGDGEHNEKFKESVR</sequence>
<accession>A0ABV8X872</accession>
<dbReference type="InterPro" id="IPR003280">
    <property type="entry name" value="2pore_dom_K_chnl"/>
</dbReference>
<reference evidence="12" key="1">
    <citation type="journal article" date="2019" name="Int. J. Syst. Evol. Microbiol.">
        <title>The Global Catalogue of Microorganisms (GCM) 10K type strain sequencing project: providing services to taxonomists for standard genome sequencing and annotation.</title>
        <authorList>
            <consortium name="The Broad Institute Genomics Platform"/>
            <consortium name="The Broad Institute Genome Sequencing Center for Infectious Disease"/>
            <person name="Wu L."/>
            <person name="Ma J."/>
        </authorList>
    </citation>
    <scope>NUCLEOTIDE SEQUENCE [LARGE SCALE GENOMIC DNA]</scope>
    <source>
        <strain evidence="12">CCUG 59778</strain>
    </source>
</reference>
<dbReference type="SUPFAM" id="SSF51735">
    <property type="entry name" value="NAD(P)-binding Rossmann-fold domains"/>
    <property type="match status" value="1"/>
</dbReference>
<dbReference type="Gene3D" id="3.40.50.720">
    <property type="entry name" value="NAD(P)-binding Rossmann-like Domain"/>
    <property type="match status" value="1"/>
</dbReference>
<keyword evidence="4 8" id="KW-1133">Transmembrane helix</keyword>
<keyword evidence="2" id="KW-0813">Transport</keyword>
<proteinExistence type="predicted"/>
<dbReference type="GO" id="GO:0034220">
    <property type="term" value="P:monoatomic ion transmembrane transport"/>
    <property type="evidence" value="ECO:0007669"/>
    <property type="project" value="UniProtKB-KW"/>
</dbReference>
<feature type="transmembrane region" description="Helical" evidence="8">
    <location>
        <begin position="71"/>
        <end position="95"/>
    </location>
</feature>